<dbReference type="PANTHER" id="PTHR43576:SF2">
    <property type="entry name" value="INTRACELLULAR EXO-ALPHA-L-ARABINOFURANOSIDASE 2"/>
    <property type="match status" value="1"/>
</dbReference>
<dbReference type="GO" id="GO:0000272">
    <property type="term" value="P:polysaccharide catabolic process"/>
    <property type="evidence" value="ECO:0007669"/>
    <property type="project" value="TreeGrafter"/>
</dbReference>
<dbReference type="Gene3D" id="3.20.20.80">
    <property type="entry name" value="Glycosidases"/>
    <property type="match status" value="1"/>
</dbReference>
<accession>A0A5M8QM48</accession>
<evidence type="ECO:0000256" key="6">
    <source>
        <dbReference type="ARBA" id="ARBA00023277"/>
    </source>
</evidence>
<comment type="caution">
    <text evidence="10">The sequence shown here is derived from an EMBL/GenBank/DDBJ whole genome shotgun (WGS) entry which is preliminary data.</text>
</comment>
<dbReference type="GO" id="GO:0046556">
    <property type="term" value="F:alpha-L-arabinofuranosidase activity"/>
    <property type="evidence" value="ECO:0007669"/>
    <property type="project" value="UniProtKB-EC"/>
</dbReference>
<evidence type="ECO:0000256" key="4">
    <source>
        <dbReference type="ARBA" id="ARBA00012670"/>
    </source>
</evidence>
<dbReference type="InterPro" id="IPR055235">
    <property type="entry name" value="ASD1_cat"/>
</dbReference>
<evidence type="ECO:0000256" key="2">
    <source>
        <dbReference type="ARBA" id="ARBA00007186"/>
    </source>
</evidence>
<comment type="similarity">
    <text evidence="2">Belongs to the glycosyl hydrolase 51 family.</text>
</comment>
<gene>
    <name evidence="11" type="ORF">ACD591_12785</name>
    <name evidence="10" type="ORF">FOE74_01290</name>
</gene>
<dbReference type="EC" id="3.2.1.55" evidence="4"/>
<dbReference type="InterPro" id="IPR013780">
    <property type="entry name" value="Glyco_hydro_b"/>
</dbReference>
<reference evidence="10 12" key="1">
    <citation type="submission" date="2019-07" db="EMBL/GenBank/DDBJ databases">
        <authorList>
            <person name="Qu J.-H."/>
        </authorList>
    </citation>
    <scope>NUCLEOTIDE SEQUENCE [LARGE SCALE GENOMIC DNA]</scope>
    <source>
        <strain evidence="10 12">MDT1-10-3</strain>
    </source>
</reference>
<dbReference type="AlphaFoldDB" id="A0A5M8QM48"/>
<evidence type="ECO:0000313" key="13">
    <source>
        <dbReference type="Proteomes" id="UP001570846"/>
    </source>
</evidence>
<dbReference type="OrthoDB" id="9758333at2"/>
<keyword evidence="7" id="KW-0326">Glycosidase</keyword>
<keyword evidence="8" id="KW-0732">Signal</keyword>
<proteinExistence type="inferred from homology"/>
<evidence type="ECO:0000313" key="12">
    <source>
        <dbReference type="Proteomes" id="UP000323866"/>
    </source>
</evidence>
<evidence type="ECO:0000256" key="7">
    <source>
        <dbReference type="ARBA" id="ARBA00023295"/>
    </source>
</evidence>
<evidence type="ECO:0000256" key="1">
    <source>
        <dbReference type="ARBA" id="ARBA00001462"/>
    </source>
</evidence>
<feature type="chain" id="PRO_5024388728" description="non-reducing end alpha-L-arabinofuranosidase" evidence="8">
    <location>
        <begin position="20"/>
        <end position="513"/>
    </location>
</feature>
<dbReference type="SUPFAM" id="SSF51011">
    <property type="entry name" value="Glycosyl hydrolase domain"/>
    <property type="match status" value="1"/>
</dbReference>
<dbReference type="SMART" id="SM00813">
    <property type="entry name" value="Alpha-L-AF_C"/>
    <property type="match status" value="1"/>
</dbReference>
<evidence type="ECO:0000256" key="8">
    <source>
        <dbReference type="SAM" id="SignalP"/>
    </source>
</evidence>
<protein>
    <recommendedName>
        <fullName evidence="4">non-reducing end alpha-L-arabinofuranosidase</fullName>
        <ecNumber evidence="4">3.2.1.55</ecNumber>
    </recommendedName>
</protein>
<evidence type="ECO:0000313" key="10">
    <source>
        <dbReference type="EMBL" id="KAA6437159.1"/>
    </source>
</evidence>
<keyword evidence="13" id="KW-1185">Reference proteome</keyword>
<sequence>MKNTILSFLLLLSTLGAYGQTTATLRVPEKPTQTISRHIYGHFAEHLGRCIYGGFYVGESNTKIPHTAGVRNDVVDALKKLKIPNLRWPGGCFADTYHWKDGIGPKEQRPTIVNTWWGGVTENNSFGTHDFLNMCELLGTEPYLAGNMGSGAVQELADWVQYVNFAGVSPMSSLRKQNGREKPWKVNYWGIGNEAWGCGGNMTAEYYANEYRKYATFVSDWTNSGGLFRIASGANSGDYHWTETLMKNVPKNLIEGIALHHYAVIDWNKKGPSTKFEEKTYFGTMKSALRMEELVQKHSAIMDKYDPGKKIALVVDEWGGWYEVEPGTNPGFLYQQNTMRDAMIAGATLNIFNNHSDRVRMANLAQTINVLQAVILTEEEKMLLTPTYHVMEMYNVHQDATYLPLSLQSAAYTLGSEKLNAVSGSASRDKNGLTHVSLVNIDPKNKQEVTIAIEGANYKSVTGRILTSKTLQDHNTFAKPNLITPAAFKGANLKGNNLKVELPPFSVVVLEMK</sequence>
<reference evidence="10 12" key="2">
    <citation type="submission" date="2019-09" db="EMBL/GenBank/DDBJ databases">
        <title>A bacterium isolated from glacier soil.</title>
        <authorList>
            <person name="Liu Q."/>
        </authorList>
    </citation>
    <scope>NUCLEOTIDE SEQUENCE [LARGE SCALE GENOMIC DNA]</scope>
    <source>
        <strain evidence="10 12">MDT1-10-3</strain>
    </source>
</reference>
<evidence type="ECO:0000256" key="3">
    <source>
        <dbReference type="ARBA" id="ARBA00011165"/>
    </source>
</evidence>
<dbReference type="Pfam" id="PF22848">
    <property type="entry name" value="ASD1_dom"/>
    <property type="match status" value="1"/>
</dbReference>
<comment type="catalytic activity">
    <reaction evidence="1">
        <text>Hydrolysis of terminal non-reducing alpha-L-arabinofuranoside residues in alpha-L-arabinosides.</text>
        <dbReference type="EC" id="3.2.1.55"/>
    </reaction>
</comment>
<dbReference type="Pfam" id="PF06964">
    <property type="entry name" value="Alpha-L-AF_C"/>
    <property type="match status" value="1"/>
</dbReference>
<dbReference type="InterPro" id="IPR010720">
    <property type="entry name" value="Alpha-L-AF_C"/>
</dbReference>
<name>A0A5M8QM48_9BACT</name>
<evidence type="ECO:0000256" key="5">
    <source>
        <dbReference type="ARBA" id="ARBA00022801"/>
    </source>
</evidence>
<dbReference type="EMBL" id="VKKZ01000010">
    <property type="protein sequence ID" value="KAA6437159.1"/>
    <property type="molecule type" value="Genomic_DNA"/>
</dbReference>
<dbReference type="Proteomes" id="UP000323866">
    <property type="component" value="Unassembled WGS sequence"/>
</dbReference>
<dbReference type="RefSeq" id="WP_149096799.1">
    <property type="nucleotide sequence ID" value="NZ_BMMG01000001.1"/>
</dbReference>
<comment type="subunit">
    <text evidence="3">Homohexamer; trimer of dimers.</text>
</comment>
<keyword evidence="5" id="KW-0378">Hydrolase</keyword>
<dbReference type="Proteomes" id="UP001570846">
    <property type="component" value="Unassembled WGS sequence"/>
</dbReference>
<evidence type="ECO:0000259" key="9">
    <source>
        <dbReference type="SMART" id="SM00813"/>
    </source>
</evidence>
<dbReference type="GO" id="GO:0046373">
    <property type="term" value="P:L-arabinose metabolic process"/>
    <property type="evidence" value="ECO:0007669"/>
    <property type="project" value="InterPro"/>
</dbReference>
<dbReference type="SUPFAM" id="SSF51445">
    <property type="entry name" value="(Trans)glycosidases"/>
    <property type="match status" value="1"/>
</dbReference>
<feature type="signal peptide" evidence="8">
    <location>
        <begin position="1"/>
        <end position="19"/>
    </location>
</feature>
<keyword evidence="6" id="KW-0119">Carbohydrate metabolism</keyword>
<reference evidence="11 13" key="3">
    <citation type="submission" date="2024-08" db="EMBL/GenBank/DDBJ databases">
        <authorList>
            <person name="Wei W."/>
        </authorList>
    </citation>
    <scope>NUCLEOTIDE SEQUENCE [LARGE SCALE GENOMIC DNA]</scope>
    <source>
        <strain evidence="11 13">XU2</strain>
    </source>
</reference>
<evidence type="ECO:0000313" key="11">
    <source>
        <dbReference type="EMBL" id="MFA1772170.1"/>
    </source>
</evidence>
<dbReference type="PANTHER" id="PTHR43576">
    <property type="entry name" value="ALPHA-L-ARABINOFURANOSIDASE C-RELATED"/>
    <property type="match status" value="1"/>
</dbReference>
<dbReference type="Gene3D" id="2.60.40.1180">
    <property type="entry name" value="Golgi alpha-mannosidase II"/>
    <property type="match status" value="1"/>
</dbReference>
<dbReference type="EMBL" id="JBGOGF010000006">
    <property type="protein sequence ID" value="MFA1772170.1"/>
    <property type="molecule type" value="Genomic_DNA"/>
</dbReference>
<dbReference type="InterPro" id="IPR017853">
    <property type="entry name" value="GH"/>
</dbReference>
<feature type="domain" description="Alpha-L-arabinofuranosidase C-terminal" evidence="9">
    <location>
        <begin position="316"/>
        <end position="506"/>
    </location>
</feature>
<organism evidence="10 12">
    <name type="scientific">Rufibacter glacialis</name>
    <dbReference type="NCBI Taxonomy" id="1259555"/>
    <lineage>
        <taxon>Bacteria</taxon>
        <taxon>Pseudomonadati</taxon>
        <taxon>Bacteroidota</taxon>
        <taxon>Cytophagia</taxon>
        <taxon>Cytophagales</taxon>
        <taxon>Hymenobacteraceae</taxon>
        <taxon>Rufibacter</taxon>
    </lineage>
</organism>